<proteinExistence type="predicted"/>
<dbReference type="SMART" id="SM00312">
    <property type="entry name" value="PX"/>
    <property type="match status" value="1"/>
</dbReference>
<dbReference type="Gene3D" id="3.30.1520.10">
    <property type="entry name" value="Phox-like domain"/>
    <property type="match status" value="1"/>
</dbReference>
<protein>
    <recommendedName>
        <fullName evidence="2">PX domain-containing protein</fullName>
    </recommendedName>
</protein>
<dbReference type="SUPFAM" id="SSF64268">
    <property type="entry name" value="PX domain"/>
    <property type="match status" value="1"/>
</dbReference>
<dbReference type="PANTHER" id="PTHR10555:SF170">
    <property type="entry name" value="FI18122P1"/>
    <property type="match status" value="1"/>
</dbReference>
<dbReference type="PROSITE" id="PS50195">
    <property type="entry name" value="PX"/>
    <property type="match status" value="1"/>
</dbReference>
<reference evidence="3" key="1">
    <citation type="submission" date="2021-01" db="EMBL/GenBank/DDBJ databases">
        <authorList>
            <person name="Corre E."/>
            <person name="Pelletier E."/>
            <person name="Niang G."/>
            <person name="Scheremetjew M."/>
            <person name="Finn R."/>
            <person name="Kale V."/>
            <person name="Holt S."/>
            <person name="Cochrane G."/>
            <person name="Meng A."/>
            <person name="Brown T."/>
            <person name="Cohen L."/>
        </authorList>
    </citation>
    <scope>NUCLEOTIDE SEQUENCE</scope>
    <source>
        <strain evidence="3">CCMP 2712</strain>
    </source>
</reference>
<feature type="compositionally biased region" description="Polar residues" evidence="1">
    <location>
        <begin position="171"/>
        <end position="186"/>
    </location>
</feature>
<dbReference type="EMBL" id="HBKN01006195">
    <property type="protein sequence ID" value="CAE2260505.1"/>
    <property type="molecule type" value="Transcribed_RNA"/>
</dbReference>
<feature type="region of interest" description="Disordered" evidence="1">
    <location>
        <begin position="144"/>
        <end position="196"/>
    </location>
</feature>
<evidence type="ECO:0000256" key="1">
    <source>
        <dbReference type="SAM" id="MobiDB-lite"/>
    </source>
</evidence>
<dbReference type="CDD" id="cd06093">
    <property type="entry name" value="PX_domain"/>
    <property type="match status" value="1"/>
</dbReference>
<dbReference type="AlphaFoldDB" id="A0A7S4JDU5"/>
<dbReference type="Pfam" id="PF00787">
    <property type="entry name" value="PX"/>
    <property type="match status" value="1"/>
</dbReference>
<sequence length="336" mass="38519">MVKIMASKLTISEQYVEWEMGMNSVKGPNVDDVKSSEEATDWAERKAWMGWKQQNDEQRIRGHAAAIVLDWLRYNAASFPKSLFAFTSEAAHILPVPLPSQSVPLGPKLHQLAEDTLHRGAQRDETSMEDLSSHRYLLDQSSTEAHGWEPVTSQRWSSKSPRCSRRSRASDNSPAATWSKSRSTRAAGSRECEEHGDDRYERMRDWNVTVQISGASHQKRAGGRAHVYYGIDVTVQFGDETSDCVSYTITRRFSRFLFLHLQLLREFPQLRLPHIEGGGWNIFRHQLSADFIAERMIHLQHYMSELIAHEEARLSESVFEFLELNSCFQVVGTLYE</sequence>
<dbReference type="GO" id="GO:0035091">
    <property type="term" value="F:phosphatidylinositol binding"/>
    <property type="evidence" value="ECO:0007669"/>
    <property type="project" value="InterPro"/>
</dbReference>
<dbReference type="InterPro" id="IPR036871">
    <property type="entry name" value="PX_dom_sf"/>
</dbReference>
<organism evidence="3">
    <name type="scientific">Guillardia theta</name>
    <name type="common">Cryptophyte</name>
    <name type="synonym">Cryptomonas phi</name>
    <dbReference type="NCBI Taxonomy" id="55529"/>
    <lineage>
        <taxon>Eukaryota</taxon>
        <taxon>Cryptophyceae</taxon>
        <taxon>Pyrenomonadales</taxon>
        <taxon>Geminigeraceae</taxon>
        <taxon>Guillardia</taxon>
    </lineage>
</organism>
<gene>
    <name evidence="3" type="ORF">GTHE00462_LOCUS4942</name>
</gene>
<evidence type="ECO:0000259" key="2">
    <source>
        <dbReference type="PROSITE" id="PS50195"/>
    </source>
</evidence>
<evidence type="ECO:0000313" key="3">
    <source>
        <dbReference type="EMBL" id="CAE2260505.1"/>
    </source>
</evidence>
<feature type="domain" description="PX" evidence="2">
    <location>
        <begin position="207"/>
        <end position="329"/>
    </location>
</feature>
<accession>A0A7S4JDU5</accession>
<dbReference type="InterPro" id="IPR001683">
    <property type="entry name" value="PX_dom"/>
</dbReference>
<name>A0A7S4JDU5_GUITH</name>
<dbReference type="PANTHER" id="PTHR10555">
    <property type="entry name" value="SORTING NEXIN"/>
    <property type="match status" value="1"/>
</dbReference>
<dbReference type="GO" id="GO:0005768">
    <property type="term" value="C:endosome"/>
    <property type="evidence" value="ECO:0007669"/>
    <property type="project" value="TreeGrafter"/>
</dbReference>